<organism evidence="2 3">
    <name type="scientific">Macrostomum lignano</name>
    <dbReference type="NCBI Taxonomy" id="282301"/>
    <lineage>
        <taxon>Eukaryota</taxon>
        <taxon>Metazoa</taxon>
        <taxon>Spiralia</taxon>
        <taxon>Lophotrochozoa</taxon>
        <taxon>Platyhelminthes</taxon>
        <taxon>Rhabditophora</taxon>
        <taxon>Macrostomorpha</taxon>
        <taxon>Macrostomida</taxon>
        <taxon>Macrostomidae</taxon>
        <taxon>Macrostomum</taxon>
    </lineage>
</organism>
<feature type="region of interest" description="Disordered" evidence="1">
    <location>
        <begin position="38"/>
        <end position="66"/>
    </location>
</feature>
<evidence type="ECO:0000256" key="1">
    <source>
        <dbReference type="SAM" id="MobiDB-lite"/>
    </source>
</evidence>
<name>A0A1I8FMN7_9PLAT</name>
<dbReference type="WBParaSite" id="maker-unitig_40579-snap-gene-0.3-mRNA-1">
    <property type="protein sequence ID" value="maker-unitig_40579-snap-gene-0.3-mRNA-1"/>
    <property type="gene ID" value="maker-unitig_40579-snap-gene-0.3"/>
</dbReference>
<dbReference type="AlphaFoldDB" id="A0A1I8FMN7"/>
<sequence>RDRQAKGYGFLRVQGPAYRPGCPAQSAEYSSSAAGRCAFGPAAGEQNQQQQQQQQDGQGHGPASPARLWTRLMGRRWTQRTRRRRSAGRLPACRAAKQMFELMRQMKQCIQNNPHDEPATCCCRTRSWPTPCWQAQIVMKLVDPKGSGAQLSMAPSPRDQEKAALTSCRCCSCQMSINLHQWLP</sequence>
<reference evidence="3" key="1">
    <citation type="submission" date="2016-11" db="UniProtKB">
        <authorList>
            <consortium name="WormBaseParasite"/>
        </authorList>
    </citation>
    <scope>IDENTIFICATION</scope>
</reference>
<accession>A0A1I8FMN7</accession>
<proteinExistence type="predicted"/>
<keyword evidence="2" id="KW-1185">Reference proteome</keyword>
<protein>
    <submittedName>
        <fullName evidence="3">RRM domain-containing protein</fullName>
    </submittedName>
</protein>
<evidence type="ECO:0000313" key="2">
    <source>
        <dbReference type="Proteomes" id="UP000095280"/>
    </source>
</evidence>
<evidence type="ECO:0000313" key="3">
    <source>
        <dbReference type="WBParaSite" id="maker-unitig_40579-snap-gene-0.3-mRNA-1"/>
    </source>
</evidence>
<dbReference type="Proteomes" id="UP000095280">
    <property type="component" value="Unplaced"/>
</dbReference>
<feature type="compositionally biased region" description="Low complexity" evidence="1">
    <location>
        <begin position="44"/>
        <end position="57"/>
    </location>
</feature>